<sequence length="336" mass="37370">MNSKCIGPVLPPGLRRPASSDDDDDDERAETSSEARGSNEPTIGPALPPHLMKRLRRSSEDEASTSNRAAKGSTTIGPALPPHLKHRAAAGGDGGTTPPSSESDSSGEDGQIGPSIGLKGGEYDMREEFADRERRGKASKDVVLERESWMTELPSDRTGVKIGTGARMFTKRDGKDIVLDDSWTAAPGKEVTRTKDDRKAAQHQQELAQRKRDAEIDEHLAEFNAAKRSKPLIEMHKEKKSKKKDKKDKKSKHKDKKHKKDRKKEKREKKDKSDDDPSAGPGNDEANRLLPPQIRKPFNWEEDMKVSMVDTSRAKSMLDKTLLQSRFAPSKSQKYL</sequence>
<dbReference type="PANTHER" id="PTHR46370:SF1">
    <property type="entry name" value="GPALPP MOTIFS-CONTAINING PROTEIN 1"/>
    <property type="match status" value="1"/>
</dbReference>
<evidence type="ECO:0000256" key="1">
    <source>
        <dbReference type="SAM" id="MobiDB-lite"/>
    </source>
</evidence>
<feature type="region of interest" description="Disordered" evidence="1">
    <location>
        <begin position="1"/>
        <end position="141"/>
    </location>
</feature>
<dbReference type="AlphaFoldDB" id="A0AAJ6VYW6"/>
<dbReference type="RefSeq" id="XP_003745136.1">
    <property type="nucleotide sequence ID" value="XM_003745088.1"/>
</dbReference>
<evidence type="ECO:0000313" key="2">
    <source>
        <dbReference type="Proteomes" id="UP000694867"/>
    </source>
</evidence>
<dbReference type="KEGG" id="goe:100899891"/>
<dbReference type="InterPro" id="IPR046331">
    <property type="entry name" value="GPAM1-like"/>
</dbReference>
<name>A0AAJ6VYW6_9ACAR</name>
<feature type="compositionally biased region" description="Polar residues" evidence="1">
    <location>
        <begin position="64"/>
        <end position="76"/>
    </location>
</feature>
<feature type="compositionally biased region" description="Basic and acidic residues" evidence="1">
    <location>
        <begin position="190"/>
        <end position="200"/>
    </location>
</feature>
<reference evidence="3" key="1">
    <citation type="submission" date="2025-08" db="UniProtKB">
        <authorList>
            <consortium name="RefSeq"/>
        </authorList>
    </citation>
    <scope>IDENTIFICATION</scope>
</reference>
<evidence type="ECO:0000313" key="3">
    <source>
        <dbReference type="RefSeq" id="XP_003745136.1"/>
    </source>
</evidence>
<accession>A0AAJ6VYW6</accession>
<feature type="compositionally biased region" description="Basic and acidic residues" evidence="1">
    <location>
        <begin position="121"/>
        <end position="141"/>
    </location>
</feature>
<feature type="region of interest" description="Disordered" evidence="1">
    <location>
        <begin position="183"/>
        <end position="302"/>
    </location>
</feature>
<organism evidence="2 3">
    <name type="scientific">Galendromus occidentalis</name>
    <name type="common">western predatory mite</name>
    <dbReference type="NCBI Taxonomy" id="34638"/>
    <lineage>
        <taxon>Eukaryota</taxon>
        <taxon>Metazoa</taxon>
        <taxon>Ecdysozoa</taxon>
        <taxon>Arthropoda</taxon>
        <taxon>Chelicerata</taxon>
        <taxon>Arachnida</taxon>
        <taxon>Acari</taxon>
        <taxon>Parasitiformes</taxon>
        <taxon>Mesostigmata</taxon>
        <taxon>Gamasina</taxon>
        <taxon>Phytoseioidea</taxon>
        <taxon>Phytoseiidae</taxon>
        <taxon>Typhlodrominae</taxon>
        <taxon>Galendromus</taxon>
    </lineage>
</organism>
<feature type="compositionally biased region" description="Basic and acidic residues" evidence="1">
    <location>
        <begin position="208"/>
        <end position="221"/>
    </location>
</feature>
<keyword evidence="2" id="KW-1185">Reference proteome</keyword>
<dbReference type="GeneID" id="100899891"/>
<feature type="compositionally biased region" description="Basic residues" evidence="1">
    <location>
        <begin position="238"/>
        <end position="267"/>
    </location>
</feature>
<gene>
    <name evidence="3" type="primary">LOC100899891</name>
</gene>
<dbReference type="Proteomes" id="UP000694867">
    <property type="component" value="Unplaced"/>
</dbReference>
<protein>
    <submittedName>
        <fullName evidence="3">GPALPP motifs-containing protein 1</fullName>
    </submittedName>
</protein>
<dbReference type="PANTHER" id="PTHR46370">
    <property type="entry name" value="GPALPP MOTIFS-CONTAINING PROTEIN 1"/>
    <property type="match status" value="1"/>
</dbReference>
<proteinExistence type="predicted"/>